<dbReference type="SMART" id="SM00042">
    <property type="entry name" value="CUB"/>
    <property type="match status" value="1"/>
</dbReference>
<evidence type="ECO:0000256" key="4">
    <source>
        <dbReference type="SAM" id="MobiDB-lite"/>
    </source>
</evidence>
<keyword evidence="1" id="KW-0677">Repeat</keyword>
<dbReference type="AlphaFoldDB" id="A0A913X5R9"/>
<name>A0A913X5R9_EXADI</name>
<feature type="compositionally biased region" description="Low complexity" evidence="4">
    <location>
        <begin position="179"/>
        <end position="205"/>
    </location>
</feature>
<dbReference type="Gene3D" id="2.60.40.10">
    <property type="entry name" value="Immunoglobulins"/>
    <property type="match status" value="1"/>
</dbReference>
<dbReference type="InterPro" id="IPR013106">
    <property type="entry name" value="Ig_V-set"/>
</dbReference>
<evidence type="ECO:0000313" key="8">
    <source>
        <dbReference type="EnsemblMetazoa" id="XP_020899388.1"/>
    </source>
</evidence>
<reference evidence="8" key="1">
    <citation type="submission" date="2022-11" db="UniProtKB">
        <authorList>
            <consortium name="EnsemblMetazoa"/>
        </authorList>
    </citation>
    <scope>IDENTIFICATION</scope>
</reference>
<dbReference type="InterPro" id="IPR000859">
    <property type="entry name" value="CUB_dom"/>
</dbReference>
<dbReference type="KEGG" id="epa:110238083"/>
<dbReference type="CDD" id="cd00041">
    <property type="entry name" value="CUB"/>
    <property type="match status" value="1"/>
</dbReference>
<feature type="signal peptide" evidence="5">
    <location>
        <begin position="1"/>
        <end position="19"/>
    </location>
</feature>
<dbReference type="Pfam" id="PF00431">
    <property type="entry name" value="CUB"/>
    <property type="match status" value="1"/>
</dbReference>
<dbReference type="PROSITE" id="PS01180">
    <property type="entry name" value="CUB"/>
    <property type="match status" value="1"/>
</dbReference>
<dbReference type="FunFam" id="2.60.120.290:FF:000013">
    <property type="entry name" value="Membrane frizzled-related protein"/>
    <property type="match status" value="1"/>
</dbReference>
<dbReference type="InterPro" id="IPR035914">
    <property type="entry name" value="Sperma_CUB_dom_sf"/>
</dbReference>
<dbReference type="PANTHER" id="PTHR24251:SF30">
    <property type="entry name" value="MEMBRANE FRIZZLED-RELATED PROTEIN"/>
    <property type="match status" value="1"/>
</dbReference>
<dbReference type="RefSeq" id="XP_020899388.1">
    <property type="nucleotide sequence ID" value="XM_021043729.2"/>
</dbReference>
<evidence type="ECO:0000256" key="5">
    <source>
        <dbReference type="SAM" id="SignalP"/>
    </source>
</evidence>
<dbReference type="InterPro" id="IPR013783">
    <property type="entry name" value="Ig-like_fold"/>
</dbReference>
<protein>
    <submittedName>
        <fullName evidence="8">Uncharacterized protein</fullName>
    </submittedName>
</protein>
<dbReference type="SUPFAM" id="SSF48726">
    <property type="entry name" value="Immunoglobulin"/>
    <property type="match status" value="1"/>
</dbReference>
<accession>A0A913X5R9</accession>
<dbReference type="PROSITE" id="PS50835">
    <property type="entry name" value="IG_LIKE"/>
    <property type="match status" value="1"/>
</dbReference>
<feature type="domain" description="CUB" evidence="6">
    <location>
        <begin position="251"/>
        <end position="363"/>
    </location>
</feature>
<feature type="domain" description="Ig-like" evidence="7">
    <location>
        <begin position="30"/>
        <end position="118"/>
    </location>
</feature>
<proteinExistence type="predicted"/>
<dbReference type="EnsemblMetazoa" id="XM_021043729.2">
    <property type="protein sequence ID" value="XP_020899388.1"/>
    <property type="gene ID" value="LOC110238083"/>
</dbReference>
<dbReference type="SUPFAM" id="SSF49854">
    <property type="entry name" value="Spermadhesin, CUB domain"/>
    <property type="match status" value="1"/>
</dbReference>
<keyword evidence="9" id="KW-1185">Reference proteome</keyword>
<feature type="chain" id="PRO_5037241081" evidence="5">
    <location>
        <begin position="20"/>
        <end position="371"/>
    </location>
</feature>
<feature type="compositionally biased region" description="Polar residues" evidence="4">
    <location>
        <begin position="155"/>
        <end position="165"/>
    </location>
</feature>
<comment type="caution">
    <text evidence="3">Lacks conserved residue(s) required for the propagation of feature annotation.</text>
</comment>
<keyword evidence="5" id="KW-0732">Signal</keyword>
<feature type="region of interest" description="Disordered" evidence="4">
    <location>
        <begin position="155"/>
        <end position="205"/>
    </location>
</feature>
<keyword evidence="2" id="KW-1015">Disulfide bond</keyword>
<dbReference type="OrthoDB" id="5986976at2759"/>
<dbReference type="InterPro" id="IPR036179">
    <property type="entry name" value="Ig-like_dom_sf"/>
</dbReference>
<dbReference type="Proteomes" id="UP000887567">
    <property type="component" value="Unplaced"/>
</dbReference>
<evidence type="ECO:0000313" key="9">
    <source>
        <dbReference type="Proteomes" id="UP000887567"/>
    </source>
</evidence>
<organism evidence="8 9">
    <name type="scientific">Exaiptasia diaphana</name>
    <name type="common">Tropical sea anemone</name>
    <name type="synonym">Aiptasia pulchella</name>
    <dbReference type="NCBI Taxonomy" id="2652724"/>
    <lineage>
        <taxon>Eukaryota</taxon>
        <taxon>Metazoa</taxon>
        <taxon>Cnidaria</taxon>
        <taxon>Anthozoa</taxon>
        <taxon>Hexacorallia</taxon>
        <taxon>Actiniaria</taxon>
        <taxon>Aiptasiidae</taxon>
        <taxon>Exaiptasia</taxon>
    </lineage>
</organism>
<evidence type="ECO:0000256" key="1">
    <source>
        <dbReference type="ARBA" id="ARBA00022737"/>
    </source>
</evidence>
<dbReference type="InterPro" id="IPR007110">
    <property type="entry name" value="Ig-like_dom"/>
</dbReference>
<dbReference type="GeneID" id="110238083"/>
<dbReference type="PANTHER" id="PTHR24251">
    <property type="entry name" value="OVOCHYMASE-RELATED"/>
    <property type="match status" value="1"/>
</dbReference>
<evidence type="ECO:0000256" key="3">
    <source>
        <dbReference type="PROSITE-ProRule" id="PRU00059"/>
    </source>
</evidence>
<evidence type="ECO:0000259" key="7">
    <source>
        <dbReference type="PROSITE" id="PS50835"/>
    </source>
</evidence>
<sequence length="371" mass="41991">MFKLIGILLLQAVAMETKASKKQRLDACYGNDIVMNCPPFIEDKDPQMEWQYKTTTGTWKRVAKLDKTDISTYLNDTHLAGRLTHHRNGSILIQSLKNEDTGLYRCVVPGTAGIRKINVVKLNITRCNAEQFDNNITRQFNKITTQEPRKIRQYTRFTTQEPGQTRQDRRSTTQEPRQTRQYTRFTTQEPNQNTTTRVETSTSTWSTIKPSIPAIQTIVTTVTTTVTTVHTQETAEEKRDDRMPIESKTACTGNMTSASGEFHSPNFPHAYPANTDCKWTITVPQDYAAIHILLEAMNLEHEKSCLNDFIAVYDELGNQVGSRICGASDSPITTLVKGRIAVIVFKSDHSVEKTGFKIVYYGTGMNHNALR</sequence>
<dbReference type="Gene3D" id="2.60.120.290">
    <property type="entry name" value="Spermadhesin, CUB domain"/>
    <property type="match status" value="1"/>
</dbReference>
<evidence type="ECO:0000256" key="2">
    <source>
        <dbReference type="ARBA" id="ARBA00023157"/>
    </source>
</evidence>
<dbReference type="Pfam" id="PF07686">
    <property type="entry name" value="V-set"/>
    <property type="match status" value="1"/>
</dbReference>
<evidence type="ECO:0000259" key="6">
    <source>
        <dbReference type="PROSITE" id="PS01180"/>
    </source>
</evidence>